<reference evidence="2 3" key="1">
    <citation type="submission" date="2018-01" db="EMBL/GenBank/DDBJ databases">
        <title>Whole genome sequencing of Histamine producing bacteria.</title>
        <authorList>
            <person name="Butler K."/>
        </authorList>
    </citation>
    <scope>NUCLEOTIDE SEQUENCE [LARGE SCALE GENOMIC DNA]</scope>
    <source>
        <strain evidence="2 3">DSM 100436</strain>
    </source>
</reference>
<dbReference type="InterPro" id="IPR000073">
    <property type="entry name" value="AB_hydrolase_1"/>
</dbReference>
<dbReference type="OrthoDB" id="5290302at2"/>
<protein>
    <submittedName>
        <fullName evidence="2">Hydrolase</fullName>
    </submittedName>
</protein>
<dbReference type="GO" id="GO:0016020">
    <property type="term" value="C:membrane"/>
    <property type="evidence" value="ECO:0007669"/>
    <property type="project" value="TreeGrafter"/>
</dbReference>
<proteinExistence type="predicted"/>
<keyword evidence="2" id="KW-0378">Hydrolase</keyword>
<dbReference type="AlphaFoldDB" id="A0A2T3NN03"/>
<keyword evidence="3" id="KW-1185">Reference proteome</keyword>
<comment type="caution">
    <text evidence="2">The sequence shown here is derived from an EMBL/GenBank/DDBJ whole genome shotgun (WGS) entry which is preliminary data.</text>
</comment>
<evidence type="ECO:0000313" key="3">
    <source>
        <dbReference type="Proteomes" id="UP000241771"/>
    </source>
</evidence>
<dbReference type="InterPro" id="IPR029058">
    <property type="entry name" value="AB_hydrolase_fold"/>
</dbReference>
<dbReference type="SUPFAM" id="SSF53474">
    <property type="entry name" value="alpha/beta-Hydrolases"/>
    <property type="match status" value="1"/>
</dbReference>
<dbReference type="EMBL" id="PYMA01000016">
    <property type="protein sequence ID" value="PSW16895.1"/>
    <property type="molecule type" value="Genomic_DNA"/>
</dbReference>
<dbReference type="GO" id="GO:0047372">
    <property type="term" value="F:monoacylglycerol lipase activity"/>
    <property type="evidence" value="ECO:0007669"/>
    <property type="project" value="TreeGrafter"/>
</dbReference>
<dbReference type="GO" id="GO:0046464">
    <property type="term" value="P:acylglycerol catabolic process"/>
    <property type="evidence" value="ECO:0007669"/>
    <property type="project" value="TreeGrafter"/>
</dbReference>
<dbReference type="Pfam" id="PF00561">
    <property type="entry name" value="Abhydrolase_1"/>
    <property type="match status" value="1"/>
</dbReference>
<evidence type="ECO:0000313" key="2">
    <source>
        <dbReference type="EMBL" id="PSW16895.1"/>
    </source>
</evidence>
<dbReference type="InterPro" id="IPR050266">
    <property type="entry name" value="AB_hydrolase_sf"/>
</dbReference>
<dbReference type="Gene3D" id="3.40.50.1820">
    <property type="entry name" value="alpha/beta hydrolase"/>
    <property type="match status" value="1"/>
</dbReference>
<evidence type="ECO:0000259" key="1">
    <source>
        <dbReference type="Pfam" id="PF00561"/>
    </source>
</evidence>
<sequence length="244" mass="27304">MANEIILLRGLFRGSYHWGDFPELLQSELPDKVVTCIDIPGNGELSSQVSPSTIPAMVEAIRLQRETSNKVHILAISMGGMIALKWAELYPSEVESLICVNTTAKGFSPFYQRLQPKNYLKIVQALISNSVQREKIIYSMVSNQQLNVDVVAGWAGYGERHPMRASNFWRQLVAATQFDVTRPASHLYFISSEKDNLVSSKATKAIAKAWKAPLIINEHDGHDIALDNPQWLLKKVVVTLDKAE</sequence>
<organism evidence="2 3">
    <name type="scientific">Photobacterium sanctipauli</name>
    <dbReference type="NCBI Taxonomy" id="1342794"/>
    <lineage>
        <taxon>Bacteria</taxon>
        <taxon>Pseudomonadati</taxon>
        <taxon>Pseudomonadota</taxon>
        <taxon>Gammaproteobacteria</taxon>
        <taxon>Vibrionales</taxon>
        <taxon>Vibrionaceae</taxon>
        <taxon>Photobacterium</taxon>
    </lineage>
</organism>
<feature type="domain" description="AB hydrolase-1" evidence="1">
    <location>
        <begin position="5"/>
        <end position="229"/>
    </location>
</feature>
<dbReference type="PANTHER" id="PTHR43798">
    <property type="entry name" value="MONOACYLGLYCEROL LIPASE"/>
    <property type="match status" value="1"/>
</dbReference>
<accession>A0A2T3NN03</accession>
<dbReference type="PANTHER" id="PTHR43798:SF5">
    <property type="entry name" value="MONOACYLGLYCEROL LIPASE ABHD6"/>
    <property type="match status" value="1"/>
</dbReference>
<dbReference type="Proteomes" id="UP000241771">
    <property type="component" value="Unassembled WGS sequence"/>
</dbReference>
<gene>
    <name evidence="2" type="ORF">C9I98_20330</name>
</gene>
<dbReference type="RefSeq" id="WP_036818838.1">
    <property type="nucleotide sequence ID" value="NZ_JGVO01000173.1"/>
</dbReference>
<name>A0A2T3NN03_9GAMM</name>